<accession>A0A1F6B097</accession>
<dbReference type="Proteomes" id="UP000178461">
    <property type="component" value="Unassembled WGS sequence"/>
</dbReference>
<protein>
    <submittedName>
        <fullName evidence="2">Uncharacterized protein</fullName>
    </submittedName>
</protein>
<proteinExistence type="predicted"/>
<dbReference type="EMBL" id="MFJW01000005">
    <property type="protein sequence ID" value="OGG30213.1"/>
    <property type="molecule type" value="Genomic_DNA"/>
</dbReference>
<name>A0A1F6B097_9BACT</name>
<evidence type="ECO:0000256" key="1">
    <source>
        <dbReference type="SAM" id="MobiDB-lite"/>
    </source>
</evidence>
<sequence>MSPALISARRGGVVYDLLDKHITTEGEIEERRVFLRGTRDGFELILDGIKKPTEYSHHQEVILDDGRVIQAVADWELSHQDARRSNARREQEGPPRGPNCV</sequence>
<gene>
    <name evidence="2" type="ORF">A2971_02905</name>
</gene>
<evidence type="ECO:0000313" key="2">
    <source>
        <dbReference type="EMBL" id="OGG30213.1"/>
    </source>
</evidence>
<dbReference type="AlphaFoldDB" id="A0A1F6B097"/>
<feature type="region of interest" description="Disordered" evidence="1">
    <location>
        <begin position="80"/>
        <end position="101"/>
    </location>
</feature>
<evidence type="ECO:0000313" key="3">
    <source>
        <dbReference type="Proteomes" id="UP000178461"/>
    </source>
</evidence>
<feature type="compositionally biased region" description="Basic and acidic residues" evidence="1">
    <location>
        <begin position="80"/>
        <end position="93"/>
    </location>
</feature>
<comment type="caution">
    <text evidence="2">The sequence shown here is derived from an EMBL/GenBank/DDBJ whole genome shotgun (WGS) entry which is preliminary data.</text>
</comment>
<organism evidence="2 3">
    <name type="scientific">Candidatus Gottesmanbacteria bacterium RIFCSPLOWO2_01_FULL_46_21</name>
    <dbReference type="NCBI Taxonomy" id="1798393"/>
    <lineage>
        <taxon>Bacteria</taxon>
        <taxon>Candidatus Gottesmaniibacteriota</taxon>
    </lineage>
</organism>
<reference evidence="2 3" key="1">
    <citation type="journal article" date="2016" name="Nat. Commun.">
        <title>Thousands of microbial genomes shed light on interconnected biogeochemical processes in an aquifer system.</title>
        <authorList>
            <person name="Anantharaman K."/>
            <person name="Brown C.T."/>
            <person name="Hug L.A."/>
            <person name="Sharon I."/>
            <person name="Castelle C.J."/>
            <person name="Probst A.J."/>
            <person name="Thomas B.C."/>
            <person name="Singh A."/>
            <person name="Wilkins M.J."/>
            <person name="Karaoz U."/>
            <person name="Brodie E.L."/>
            <person name="Williams K.H."/>
            <person name="Hubbard S.S."/>
            <person name="Banfield J.F."/>
        </authorList>
    </citation>
    <scope>NUCLEOTIDE SEQUENCE [LARGE SCALE GENOMIC DNA]</scope>
</reference>